<proteinExistence type="predicted"/>
<organism evidence="1 2">
    <name type="scientific">Mariniflexile aquimaris</name>
    <dbReference type="NCBI Taxonomy" id="881009"/>
    <lineage>
        <taxon>Bacteria</taxon>
        <taxon>Pseudomonadati</taxon>
        <taxon>Bacteroidota</taxon>
        <taxon>Flavobacteriia</taxon>
        <taxon>Flavobacteriales</taxon>
        <taxon>Flavobacteriaceae</taxon>
        <taxon>Mariniflexile</taxon>
    </lineage>
</organism>
<comment type="caution">
    <text evidence="1">The sequence shown here is derived from an EMBL/GenBank/DDBJ whole genome shotgun (WGS) entry which is preliminary data.</text>
</comment>
<reference evidence="2" key="1">
    <citation type="journal article" date="2019" name="Int. J. Syst. Evol. Microbiol.">
        <title>The Global Catalogue of Microorganisms (GCM) 10K type strain sequencing project: providing services to taxonomists for standard genome sequencing and annotation.</title>
        <authorList>
            <consortium name="The Broad Institute Genomics Platform"/>
            <consortium name="The Broad Institute Genome Sequencing Center for Infectious Disease"/>
            <person name="Wu L."/>
            <person name="Ma J."/>
        </authorList>
    </citation>
    <scope>NUCLEOTIDE SEQUENCE [LARGE SCALE GENOMIC DNA]</scope>
    <source>
        <strain evidence="2">CCUG 60529</strain>
    </source>
</reference>
<evidence type="ECO:0000313" key="1">
    <source>
        <dbReference type="EMBL" id="MFD0835408.1"/>
    </source>
</evidence>
<gene>
    <name evidence="1" type="ORF">ACFQ0I_06500</name>
</gene>
<evidence type="ECO:0000313" key="2">
    <source>
        <dbReference type="Proteomes" id="UP001597011"/>
    </source>
</evidence>
<dbReference type="RefSeq" id="WP_379940538.1">
    <property type="nucleotide sequence ID" value="NZ_JBHTIB010000008.1"/>
</dbReference>
<protein>
    <submittedName>
        <fullName evidence="1">Uncharacterized protein</fullName>
    </submittedName>
</protein>
<accession>A0ABW3BRR9</accession>
<dbReference type="Proteomes" id="UP001597011">
    <property type="component" value="Unassembled WGS sequence"/>
</dbReference>
<keyword evidence="2" id="KW-1185">Reference proteome</keyword>
<dbReference type="EMBL" id="JBHTIB010000008">
    <property type="protein sequence ID" value="MFD0835408.1"/>
    <property type="molecule type" value="Genomic_DNA"/>
</dbReference>
<sequence>MRVEEENLYKDPYTNCPINRTTNEISNSLSSFTSQYKKNKALHKIKNGTLKLKTDMTAKALGGKKGKV</sequence>
<name>A0ABW3BRR9_9FLAO</name>